<gene>
    <name evidence="1" type="ORF">IAA63_07865</name>
</gene>
<name>A0A9D1NU49_9FIRM</name>
<comment type="caution">
    <text evidence="1">The sequence shown here is derived from an EMBL/GenBank/DDBJ whole genome shotgun (WGS) entry which is preliminary data.</text>
</comment>
<evidence type="ECO:0000313" key="1">
    <source>
        <dbReference type="EMBL" id="HIV13039.1"/>
    </source>
</evidence>
<proteinExistence type="predicted"/>
<dbReference type="AlphaFoldDB" id="A0A9D1NU49"/>
<evidence type="ECO:0000313" key="2">
    <source>
        <dbReference type="Proteomes" id="UP000886723"/>
    </source>
</evidence>
<accession>A0A9D1NU49</accession>
<protein>
    <submittedName>
        <fullName evidence="1">Uncharacterized protein</fullName>
    </submittedName>
</protein>
<reference evidence="1" key="1">
    <citation type="submission" date="2020-10" db="EMBL/GenBank/DDBJ databases">
        <authorList>
            <person name="Gilroy R."/>
        </authorList>
    </citation>
    <scope>NUCLEOTIDE SEQUENCE</scope>
    <source>
        <strain evidence="1">ChiBcec2-4451</strain>
    </source>
</reference>
<organism evidence="1 2">
    <name type="scientific">Candidatus Pullilachnospira stercoravium</name>
    <dbReference type="NCBI Taxonomy" id="2840913"/>
    <lineage>
        <taxon>Bacteria</taxon>
        <taxon>Bacillati</taxon>
        <taxon>Bacillota</taxon>
        <taxon>Clostridia</taxon>
        <taxon>Lachnospirales</taxon>
        <taxon>Lachnospiraceae</taxon>
        <taxon>Lachnospiraceae incertae sedis</taxon>
        <taxon>Candidatus Pullilachnospira</taxon>
    </lineage>
</organism>
<dbReference type="Proteomes" id="UP000886723">
    <property type="component" value="Unassembled WGS sequence"/>
</dbReference>
<sequence>MKKQRRTIKNPDGKTYRLPCIHQEDNLRIEMSMGYPTIFGTLVDLIGRLEDIRPLEEWIELTKK</sequence>
<dbReference type="EMBL" id="DVON01000170">
    <property type="protein sequence ID" value="HIV13039.1"/>
    <property type="molecule type" value="Genomic_DNA"/>
</dbReference>
<reference evidence="1" key="2">
    <citation type="journal article" date="2021" name="PeerJ">
        <title>Extensive microbial diversity within the chicken gut microbiome revealed by metagenomics and culture.</title>
        <authorList>
            <person name="Gilroy R."/>
            <person name="Ravi A."/>
            <person name="Getino M."/>
            <person name="Pursley I."/>
            <person name="Horton D.L."/>
            <person name="Alikhan N.F."/>
            <person name="Baker D."/>
            <person name="Gharbi K."/>
            <person name="Hall N."/>
            <person name="Watson M."/>
            <person name="Adriaenssens E.M."/>
            <person name="Foster-Nyarko E."/>
            <person name="Jarju S."/>
            <person name="Secka A."/>
            <person name="Antonio M."/>
            <person name="Oren A."/>
            <person name="Chaudhuri R.R."/>
            <person name="La Ragione R."/>
            <person name="Hildebrand F."/>
            <person name="Pallen M.J."/>
        </authorList>
    </citation>
    <scope>NUCLEOTIDE SEQUENCE</scope>
    <source>
        <strain evidence="1">ChiBcec2-4451</strain>
    </source>
</reference>